<dbReference type="AlphaFoldDB" id="A0A388L1K0"/>
<organism evidence="1 2">
    <name type="scientific">Chara braunii</name>
    <name type="common">Braun's stonewort</name>
    <dbReference type="NCBI Taxonomy" id="69332"/>
    <lineage>
        <taxon>Eukaryota</taxon>
        <taxon>Viridiplantae</taxon>
        <taxon>Streptophyta</taxon>
        <taxon>Charophyceae</taxon>
        <taxon>Charales</taxon>
        <taxon>Characeae</taxon>
        <taxon>Chara</taxon>
    </lineage>
</organism>
<protein>
    <submittedName>
        <fullName evidence="1">Uncharacterized protein</fullName>
    </submittedName>
</protein>
<dbReference type="SUPFAM" id="SSF50978">
    <property type="entry name" value="WD40 repeat-like"/>
    <property type="match status" value="1"/>
</dbReference>
<accession>A0A388L1K0</accession>
<dbReference type="Gramene" id="GBG76177">
    <property type="protein sequence ID" value="GBG76177"/>
    <property type="gene ID" value="CBR_g21926"/>
</dbReference>
<sequence>MFAVQWAPFRPLLFAAAGGDGHVFLYDLHKNAMLPTKVIDVRGKEDPVYAMSFNHKLHEVFAASDGDSIKSAGLIGLFQSRWVELDQLSVLMHGIADKEICDVDNVEFGIRLTKNVVELSRCQDGDVDRRGGCRVRFAQQRNAILLPILSVEDEIVVDPIGVRMGELM</sequence>
<keyword evidence="2" id="KW-1185">Reference proteome</keyword>
<dbReference type="OrthoDB" id="445052at2759"/>
<dbReference type="EMBL" id="BFEA01000239">
    <property type="protein sequence ID" value="GBG76177.1"/>
    <property type="molecule type" value="Genomic_DNA"/>
</dbReference>
<dbReference type="Gene3D" id="2.130.10.10">
    <property type="entry name" value="YVTN repeat-like/Quinoprotein amine dehydrogenase"/>
    <property type="match status" value="1"/>
</dbReference>
<gene>
    <name evidence="1" type="ORF">CBR_g21926</name>
</gene>
<dbReference type="STRING" id="69332.A0A388L1K0"/>
<evidence type="ECO:0000313" key="1">
    <source>
        <dbReference type="EMBL" id="GBG76177.1"/>
    </source>
</evidence>
<evidence type="ECO:0000313" key="2">
    <source>
        <dbReference type="Proteomes" id="UP000265515"/>
    </source>
</evidence>
<proteinExistence type="predicted"/>
<name>A0A388L1K0_CHABU</name>
<dbReference type="InterPro" id="IPR015943">
    <property type="entry name" value="WD40/YVTN_repeat-like_dom_sf"/>
</dbReference>
<reference evidence="1 2" key="1">
    <citation type="journal article" date="2018" name="Cell">
        <title>The Chara Genome: Secondary Complexity and Implications for Plant Terrestrialization.</title>
        <authorList>
            <person name="Nishiyama T."/>
            <person name="Sakayama H."/>
            <person name="Vries J.D."/>
            <person name="Buschmann H."/>
            <person name="Saint-Marcoux D."/>
            <person name="Ullrich K.K."/>
            <person name="Haas F.B."/>
            <person name="Vanderstraeten L."/>
            <person name="Becker D."/>
            <person name="Lang D."/>
            <person name="Vosolsobe S."/>
            <person name="Rombauts S."/>
            <person name="Wilhelmsson P.K.I."/>
            <person name="Janitza P."/>
            <person name="Kern R."/>
            <person name="Heyl A."/>
            <person name="Rumpler F."/>
            <person name="Villalobos L.I.A.C."/>
            <person name="Clay J.M."/>
            <person name="Skokan R."/>
            <person name="Toyoda A."/>
            <person name="Suzuki Y."/>
            <person name="Kagoshima H."/>
            <person name="Schijlen E."/>
            <person name="Tajeshwar N."/>
            <person name="Catarino B."/>
            <person name="Hetherington A.J."/>
            <person name="Saltykova A."/>
            <person name="Bonnot C."/>
            <person name="Breuninger H."/>
            <person name="Symeonidi A."/>
            <person name="Radhakrishnan G.V."/>
            <person name="Van Nieuwerburgh F."/>
            <person name="Deforce D."/>
            <person name="Chang C."/>
            <person name="Karol K.G."/>
            <person name="Hedrich R."/>
            <person name="Ulvskov P."/>
            <person name="Glockner G."/>
            <person name="Delwiche C.F."/>
            <person name="Petrasek J."/>
            <person name="Van de Peer Y."/>
            <person name="Friml J."/>
            <person name="Beilby M."/>
            <person name="Dolan L."/>
            <person name="Kohara Y."/>
            <person name="Sugano S."/>
            <person name="Fujiyama A."/>
            <person name="Delaux P.-M."/>
            <person name="Quint M."/>
            <person name="TheiBen G."/>
            <person name="Hagemann M."/>
            <person name="Harholt J."/>
            <person name="Dunand C."/>
            <person name="Zachgo S."/>
            <person name="Langdale J."/>
            <person name="Maumus F."/>
            <person name="Straeten D.V.D."/>
            <person name="Gould S.B."/>
            <person name="Rensing S.A."/>
        </authorList>
    </citation>
    <scope>NUCLEOTIDE SEQUENCE [LARGE SCALE GENOMIC DNA]</scope>
    <source>
        <strain evidence="1 2">S276</strain>
    </source>
</reference>
<dbReference type="Proteomes" id="UP000265515">
    <property type="component" value="Unassembled WGS sequence"/>
</dbReference>
<comment type="caution">
    <text evidence="1">The sequence shown here is derived from an EMBL/GenBank/DDBJ whole genome shotgun (WGS) entry which is preliminary data.</text>
</comment>
<dbReference type="InterPro" id="IPR036322">
    <property type="entry name" value="WD40_repeat_dom_sf"/>
</dbReference>